<dbReference type="InterPro" id="IPR049031">
    <property type="entry name" value="T2SSK_SAM-like_1st"/>
</dbReference>
<dbReference type="OrthoDB" id="7226260at2"/>
<dbReference type="EMBL" id="CP014691">
    <property type="protein sequence ID" value="AQS86874.1"/>
    <property type="molecule type" value="Genomic_DNA"/>
</dbReference>
<reference evidence="1 2" key="1">
    <citation type="submission" date="2016-03" db="EMBL/GenBank/DDBJ databases">
        <title>Acetic acid bacteria sequencing.</title>
        <authorList>
            <person name="Brandt J."/>
            <person name="Jakob F."/>
            <person name="Vogel R.F."/>
        </authorList>
    </citation>
    <scope>NUCLEOTIDE SEQUENCE [LARGE SCALE GENOMIC DNA]</scope>
    <source>
        <strain evidence="1 2">NBRC 101099</strain>
    </source>
</reference>
<sequence>MKSQGDVKTDQGFALLIVLWTLILISFVLSVLIASADQQVRVADMALRAAQMQARADGAIWEGIFHASVSGPERWSYGKDYSRQLQGMSENITITSEAGLINPNTASRALLEEVLRLCGARSEQAHALAEEIVIWRGGNRSIPPDEIKRHYLAAGLDYAPPQEPFHSVDELGLIVNMPPVLLKAIAPHLSVTQMDDPDFAQADPLVKSALKITAPRQIVHPEIHGSDKSRTVIIDVSLQSKQGFRTYRHATVLIEPAGQQ</sequence>
<dbReference type="InterPro" id="IPR038072">
    <property type="entry name" value="GspK_central_sf"/>
</dbReference>
<keyword evidence="2" id="KW-1185">Reference proteome</keyword>
<evidence type="ECO:0000313" key="1">
    <source>
        <dbReference type="EMBL" id="AQS86874.1"/>
    </source>
</evidence>
<protein>
    <submittedName>
        <fullName evidence="1">Uncharacterized protein</fullName>
    </submittedName>
</protein>
<dbReference type="Gene3D" id="1.10.40.60">
    <property type="entry name" value="EpsJ-like"/>
    <property type="match status" value="1"/>
</dbReference>
<dbReference type="Proteomes" id="UP000188604">
    <property type="component" value="Chromosome"/>
</dbReference>
<dbReference type="SUPFAM" id="SSF158544">
    <property type="entry name" value="GspK insert domain-like"/>
    <property type="match status" value="1"/>
</dbReference>
<dbReference type="Pfam" id="PF21687">
    <property type="entry name" value="T2SSK_1st"/>
    <property type="match status" value="1"/>
</dbReference>
<proteinExistence type="predicted"/>
<dbReference type="RefSeq" id="WP_077805842.1">
    <property type="nucleotide sequence ID" value="NZ_BJXS01000004.1"/>
</dbReference>
<name>A0A1U9KM54_9PROT</name>
<dbReference type="AlphaFoldDB" id="A0A1U9KM54"/>
<dbReference type="KEGG" id="nch:A0U93_01705"/>
<gene>
    <name evidence="1" type="ORF">A0U93_01705</name>
</gene>
<accession>A0A1U9KM54</accession>
<organism evidence="1 2">
    <name type="scientific">Neoasaia chiangmaiensis</name>
    <dbReference type="NCBI Taxonomy" id="320497"/>
    <lineage>
        <taxon>Bacteria</taxon>
        <taxon>Pseudomonadati</taxon>
        <taxon>Pseudomonadota</taxon>
        <taxon>Alphaproteobacteria</taxon>
        <taxon>Acetobacterales</taxon>
        <taxon>Acetobacteraceae</taxon>
        <taxon>Neoasaia</taxon>
    </lineage>
</organism>
<dbReference type="STRING" id="320497.A0U93_01705"/>
<evidence type="ECO:0000313" key="2">
    <source>
        <dbReference type="Proteomes" id="UP000188604"/>
    </source>
</evidence>